<comment type="similarity">
    <text evidence="2">Belongs to the RNA polymerase beta' chain family.</text>
</comment>
<comment type="catalytic activity">
    <reaction evidence="12">
        <text>RNA(n) + a ribonucleoside 5'-triphosphate = RNA(n+1) + diphosphate</text>
        <dbReference type="Rhea" id="RHEA:21248"/>
        <dbReference type="Rhea" id="RHEA-COMP:14527"/>
        <dbReference type="Rhea" id="RHEA-COMP:17342"/>
        <dbReference type="ChEBI" id="CHEBI:33019"/>
        <dbReference type="ChEBI" id="CHEBI:61557"/>
        <dbReference type="ChEBI" id="CHEBI:140395"/>
        <dbReference type="EC" id="2.7.7.6"/>
    </reaction>
</comment>
<dbReference type="GO" id="GO:0005736">
    <property type="term" value="C:RNA polymerase I complex"/>
    <property type="evidence" value="ECO:0007669"/>
    <property type="project" value="TreeGrafter"/>
</dbReference>
<dbReference type="SMART" id="SM00663">
    <property type="entry name" value="RPOLA_N"/>
    <property type="match status" value="1"/>
</dbReference>
<dbReference type="Gene3D" id="6.10.250.2940">
    <property type="match status" value="1"/>
</dbReference>
<dbReference type="InterPro" id="IPR000722">
    <property type="entry name" value="RNA_pol_asu"/>
</dbReference>
<dbReference type="InterPro" id="IPR042102">
    <property type="entry name" value="RNA_pol_Rpb1_3_sf"/>
</dbReference>
<keyword evidence="9" id="KW-0460">Magnesium</keyword>
<dbReference type="FunFam" id="1.10.274.100:FF:000006">
    <property type="entry name" value="DNA-directed RNA polymerase subunit"/>
    <property type="match status" value="1"/>
</dbReference>
<organism evidence="15 16">
    <name type="scientific">Paraglomus occultum</name>
    <dbReference type="NCBI Taxonomy" id="144539"/>
    <lineage>
        <taxon>Eukaryota</taxon>
        <taxon>Fungi</taxon>
        <taxon>Fungi incertae sedis</taxon>
        <taxon>Mucoromycota</taxon>
        <taxon>Glomeromycotina</taxon>
        <taxon>Glomeromycetes</taxon>
        <taxon>Paraglomerales</taxon>
        <taxon>Paraglomeraceae</taxon>
        <taxon>Paraglomus</taxon>
    </lineage>
</organism>
<sequence length="1227" mass="137325">VIRSAGTAKVFQVSLTKKQLDENAANSVDQMLDEDKDDFNVLPKPKQTRGNIFLTPYQVHRHLRLLFENEPFICGLLYGDNTSTKGSFQKLQSANESRDLASLAPDKHASADMFFVQVISVPPNRFRPTSTLGEQVYENSQNTMFTKILNTCERIRALMTTSAKKPSGDLLSTISIEDLPQQQIALFNNEWLELQNDVNGLVDSTKSKRVYEALPGIRQILEKKEGLMRKHLMGKRVNYAARSVISPDPNVETDEIGVPEIIAKKLTYPEAVTPFNVRNLATAVINGPHKWPGATHIEFEDGKLQGLASLSIESRIAVANTLGTPSMMPAPYDRYQTVTNTVSKKVYRHIRNGDMLLVNRQPTLHKPSIMAHRARVLPAEKTIRLHYANCQSYNADFDGDEMNMHFPQNEIARAEAMLVGSAGEQYLSSTSGAPLRGLIQDHVVTGVWLSSKETFFTREQYYQILYGALRPDSDGIVAQPVLTIPPAIQKPRSLWTGKQVITTILYNVTYGHKQLNLTSRTRISDRYWGKASAEEATVIVNDGELLTGVLDKSQIGASSFGLIHSCHELYGRNIAEKLLGIFGRLFTAYTQWQGFSCRMDDLRLTPKGNKIRCQKLREGPNIGKKAVWKYVGMEDDFQNTENPSVKSEFIGRMREVLQDDDKHKDLDSTMKSEVNVLTSSIISSCIPNNLLVPFPSNNMQMMTAAGAKGSNVNVSQISCLLGQQELEGRRVPVMASGKTLPSFKAYDTSPMTGGYVGGRFLTGVNPQEYFFHCMAGREGLIDTAVKTSRSGYLQRCLIKHLEGLIANYDGTVRNNSDGSLIQFHYGEDALDVTKQKHLYKFDFVAENWKSYNTKYGCKALEKEAAQTRRVRKLNKKALENPNKYDPVISNSEMFPYSTLGSVSEHFESSLQKFIKNNKKLVGKKDEDKPGRKLFGYIMHKKYQQSLVEPGEAVGLLAAQGIGEPSTQMTLNTFHFAGFGAKNVTLGIPRLREILMVASTSIKTPMMRLPLKTGVGKKEAEKFPTTLSRLTLAELVDEIVVTEKTDKRRLGSSWKKVYNVRMNLFPSEEYVDEFDISPKQVENAIGSRFITMLRASVTKFLERKKKKDADIGKALKFTEPITDEITDDVVPAQSQPGDESDDCDGDATASRMNSRRKQMVSYDEPDEDDMEIIVESDEINEKDDNNVAEKDTDGASSKKQSNSRSGGILTISHKFDNVNGEWCEIDVQ</sequence>
<dbReference type="EMBL" id="CAJVPJ010002589">
    <property type="protein sequence ID" value="CAG8625093.1"/>
    <property type="molecule type" value="Genomic_DNA"/>
</dbReference>
<dbReference type="GO" id="GO:0046872">
    <property type="term" value="F:metal ion binding"/>
    <property type="evidence" value="ECO:0007669"/>
    <property type="project" value="UniProtKB-KW"/>
</dbReference>
<evidence type="ECO:0000256" key="10">
    <source>
        <dbReference type="ARBA" id="ARBA00023163"/>
    </source>
</evidence>
<evidence type="ECO:0000256" key="7">
    <source>
        <dbReference type="ARBA" id="ARBA00022723"/>
    </source>
</evidence>
<dbReference type="AlphaFoldDB" id="A0A9N9GTH0"/>
<evidence type="ECO:0000256" key="6">
    <source>
        <dbReference type="ARBA" id="ARBA00022695"/>
    </source>
</evidence>
<keyword evidence="5" id="KW-0808">Transferase</keyword>
<evidence type="ECO:0000256" key="2">
    <source>
        <dbReference type="ARBA" id="ARBA00006460"/>
    </source>
</evidence>
<evidence type="ECO:0000256" key="11">
    <source>
        <dbReference type="ARBA" id="ARBA00023242"/>
    </source>
</evidence>
<dbReference type="Pfam" id="PF00623">
    <property type="entry name" value="RNA_pol_Rpb1_2"/>
    <property type="match status" value="1"/>
</dbReference>
<dbReference type="Gene3D" id="3.30.1490.180">
    <property type="entry name" value="RNA polymerase ii"/>
    <property type="match status" value="1"/>
</dbReference>
<keyword evidence="6" id="KW-0548">Nucleotidyltransferase</keyword>
<feature type="compositionally biased region" description="Basic and acidic residues" evidence="13">
    <location>
        <begin position="1181"/>
        <end position="1192"/>
    </location>
</feature>
<evidence type="ECO:0000256" key="4">
    <source>
        <dbReference type="ARBA" id="ARBA00022478"/>
    </source>
</evidence>
<comment type="caution">
    <text evidence="15">The sequence shown here is derived from an EMBL/GenBank/DDBJ whole genome shotgun (WGS) entry which is preliminary data.</text>
</comment>
<keyword evidence="4" id="KW-0240">DNA-directed RNA polymerase</keyword>
<dbReference type="SUPFAM" id="SSF64484">
    <property type="entry name" value="beta and beta-prime subunits of DNA dependent RNA-polymerase"/>
    <property type="match status" value="1"/>
</dbReference>
<dbReference type="Pfam" id="PF05000">
    <property type="entry name" value="RNA_pol_Rpb1_4"/>
    <property type="match status" value="1"/>
</dbReference>
<dbReference type="PANTHER" id="PTHR19376:SF11">
    <property type="entry name" value="DNA-DIRECTED RNA POLYMERASE I SUBUNIT RPA1"/>
    <property type="match status" value="1"/>
</dbReference>
<evidence type="ECO:0000256" key="8">
    <source>
        <dbReference type="ARBA" id="ARBA00022833"/>
    </source>
</evidence>
<feature type="compositionally biased region" description="Acidic residues" evidence="13">
    <location>
        <begin position="1162"/>
        <end position="1180"/>
    </location>
</feature>
<reference evidence="15" key="1">
    <citation type="submission" date="2021-06" db="EMBL/GenBank/DDBJ databases">
        <authorList>
            <person name="Kallberg Y."/>
            <person name="Tangrot J."/>
            <person name="Rosling A."/>
        </authorList>
    </citation>
    <scope>NUCLEOTIDE SEQUENCE</scope>
    <source>
        <strain evidence="15">IA702</strain>
    </source>
</reference>
<dbReference type="CDD" id="cd01435">
    <property type="entry name" value="RNAP_I_RPA1_N"/>
    <property type="match status" value="1"/>
</dbReference>
<evidence type="ECO:0000256" key="13">
    <source>
        <dbReference type="SAM" id="MobiDB-lite"/>
    </source>
</evidence>
<dbReference type="GO" id="GO:0006351">
    <property type="term" value="P:DNA-templated transcription"/>
    <property type="evidence" value="ECO:0007669"/>
    <property type="project" value="InterPro"/>
</dbReference>
<dbReference type="FunFam" id="2.40.40.20:FF:000019">
    <property type="entry name" value="DNA-directed RNA polymerase II subunit RPB1"/>
    <property type="match status" value="1"/>
</dbReference>
<comment type="subcellular location">
    <subcellularLocation>
        <location evidence="1">Nucleus</location>
    </subcellularLocation>
</comment>
<dbReference type="GO" id="GO:0003899">
    <property type="term" value="F:DNA-directed RNA polymerase activity"/>
    <property type="evidence" value="ECO:0007669"/>
    <property type="project" value="UniProtKB-EC"/>
</dbReference>
<evidence type="ECO:0000313" key="16">
    <source>
        <dbReference type="Proteomes" id="UP000789572"/>
    </source>
</evidence>
<dbReference type="Gene3D" id="1.10.132.30">
    <property type="match status" value="1"/>
</dbReference>
<dbReference type="EC" id="2.7.7.6" evidence="3"/>
<dbReference type="InterPro" id="IPR045867">
    <property type="entry name" value="DNA-dir_RpoC_beta_prime"/>
</dbReference>
<feature type="domain" description="RNA polymerase N-terminal" evidence="14">
    <location>
        <begin position="112"/>
        <end position="450"/>
    </location>
</feature>
<dbReference type="Pfam" id="PF04983">
    <property type="entry name" value="RNA_pol_Rpb1_3"/>
    <property type="match status" value="1"/>
</dbReference>
<gene>
    <name evidence="15" type="ORF">POCULU_LOCUS8608</name>
</gene>
<evidence type="ECO:0000313" key="15">
    <source>
        <dbReference type="EMBL" id="CAG8625093.1"/>
    </source>
</evidence>
<feature type="non-terminal residue" evidence="15">
    <location>
        <position position="1"/>
    </location>
</feature>
<dbReference type="GO" id="GO:0003677">
    <property type="term" value="F:DNA binding"/>
    <property type="evidence" value="ECO:0007669"/>
    <property type="project" value="InterPro"/>
</dbReference>
<dbReference type="InterPro" id="IPR007066">
    <property type="entry name" value="RNA_pol_Rpb1_3"/>
</dbReference>
<keyword evidence="11" id="KW-0539">Nucleus</keyword>
<keyword evidence="8" id="KW-0862">Zinc</keyword>
<dbReference type="Gene3D" id="1.10.357.120">
    <property type="match status" value="1"/>
</dbReference>
<dbReference type="InterPro" id="IPR007083">
    <property type="entry name" value="RNA_pol_Rpb1_4"/>
</dbReference>
<dbReference type="Gene3D" id="2.40.40.20">
    <property type="match status" value="1"/>
</dbReference>
<proteinExistence type="inferred from homology"/>
<dbReference type="InterPro" id="IPR007081">
    <property type="entry name" value="RNA_pol_Rpb1_5"/>
</dbReference>
<feature type="non-terminal residue" evidence="15">
    <location>
        <position position="1227"/>
    </location>
</feature>
<dbReference type="InterPro" id="IPR038120">
    <property type="entry name" value="Rpb1_funnel_sf"/>
</dbReference>
<evidence type="ECO:0000256" key="5">
    <source>
        <dbReference type="ARBA" id="ARBA00022679"/>
    </source>
</evidence>
<keyword evidence="16" id="KW-1185">Reference proteome</keyword>
<name>A0A9N9GTH0_9GLOM</name>
<evidence type="ECO:0000259" key="14">
    <source>
        <dbReference type="SMART" id="SM00663"/>
    </source>
</evidence>
<evidence type="ECO:0000256" key="1">
    <source>
        <dbReference type="ARBA" id="ARBA00004123"/>
    </source>
</evidence>
<dbReference type="PANTHER" id="PTHR19376">
    <property type="entry name" value="DNA-DIRECTED RNA POLYMERASE"/>
    <property type="match status" value="1"/>
</dbReference>
<evidence type="ECO:0000256" key="9">
    <source>
        <dbReference type="ARBA" id="ARBA00022842"/>
    </source>
</evidence>
<dbReference type="InterPro" id="IPR006592">
    <property type="entry name" value="RNA_pol_N"/>
</dbReference>
<keyword evidence="10" id="KW-0804">Transcription</keyword>
<dbReference type="OrthoDB" id="270392at2759"/>
<dbReference type="Gene3D" id="3.30.70.2850">
    <property type="match status" value="1"/>
</dbReference>
<keyword evidence="7" id="KW-0479">Metal-binding</keyword>
<dbReference type="Pfam" id="PF04998">
    <property type="entry name" value="RNA_pol_Rpb1_5"/>
    <property type="match status" value="1"/>
</dbReference>
<feature type="compositionally biased region" description="Polar residues" evidence="13">
    <location>
        <begin position="1193"/>
        <end position="1204"/>
    </location>
</feature>
<protein>
    <recommendedName>
        <fullName evidence="3">DNA-directed RNA polymerase</fullName>
        <ecNumber evidence="3">2.7.7.6</ecNumber>
    </recommendedName>
</protein>
<dbReference type="InterPro" id="IPR015699">
    <property type="entry name" value="DNA-dir_RNA_pol1_lsu_N"/>
</dbReference>
<feature type="region of interest" description="Disordered" evidence="13">
    <location>
        <begin position="1124"/>
        <end position="1207"/>
    </location>
</feature>
<accession>A0A9N9GTH0</accession>
<evidence type="ECO:0000256" key="3">
    <source>
        <dbReference type="ARBA" id="ARBA00012418"/>
    </source>
</evidence>
<dbReference type="Gene3D" id="1.10.274.100">
    <property type="entry name" value="RNA polymerase Rpb1, domain 3"/>
    <property type="match status" value="1"/>
</dbReference>
<dbReference type="Proteomes" id="UP000789572">
    <property type="component" value="Unassembled WGS sequence"/>
</dbReference>
<evidence type="ECO:0000256" key="12">
    <source>
        <dbReference type="ARBA" id="ARBA00048552"/>
    </source>
</evidence>